<evidence type="ECO:0008006" key="3">
    <source>
        <dbReference type="Google" id="ProtNLM"/>
    </source>
</evidence>
<proteinExistence type="predicted"/>
<name>A0A174CUH2_9FIRM</name>
<dbReference type="AlphaFoldDB" id="A0A174CUH2"/>
<reference evidence="1 2" key="1">
    <citation type="submission" date="2015-09" db="EMBL/GenBank/DDBJ databases">
        <authorList>
            <consortium name="Pathogen Informatics"/>
        </authorList>
    </citation>
    <scope>NUCLEOTIDE SEQUENCE [LARGE SCALE GENOMIC DNA]</scope>
    <source>
        <strain evidence="1 2">2789STDY5834865</strain>
    </source>
</reference>
<gene>
    <name evidence="1" type="ORF">ERS852480_00559</name>
</gene>
<dbReference type="RefSeq" id="WP_057571220.1">
    <property type="nucleotide sequence ID" value="NZ_CATYWZ010000010.1"/>
</dbReference>
<dbReference type="EMBL" id="CZAB01000003">
    <property type="protein sequence ID" value="CUO16667.1"/>
    <property type="molecule type" value="Genomic_DNA"/>
</dbReference>
<organism evidence="1 2">
    <name type="scientific">Enterocloster clostridioformis</name>
    <dbReference type="NCBI Taxonomy" id="1531"/>
    <lineage>
        <taxon>Bacteria</taxon>
        <taxon>Bacillati</taxon>
        <taxon>Bacillota</taxon>
        <taxon>Clostridia</taxon>
        <taxon>Lachnospirales</taxon>
        <taxon>Lachnospiraceae</taxon>
        <taxon>Enterocloster</taxon>
    </lineage>
</organism>
<evidence type="ECO:0000313" key="2">
    <source>
        <dbReference type="Proteomes" id="UP000095512"/>
    </source>
</evidence>
<protein>
    <recommendedName>
        <fullName evidence="3">IrrE N-terminal-like domain-containing protein</fullName>
    </recommendedName>
</protein>
<dbReference type="Proteomes" id="UP000095512">
    <property type="component" value="Unassembled WGS sequence"/>
</dbReference>
<evidence type="ECO:0000313" key="1">
    <source>
        <dbReference type="EMBL" id="CUO16667.1"/>
    </source>
</evidence>
<sequence length="151" mass="17969">MLWRKKDFTVAEMEEMENTLRNSKLYLLKLSADDEDLSEKLGLKVEYVTNMADDNEAELIPIDDSNYYGLIRLRKELKKHKFAYIHEIIHYIFDVGYGNKVDECFFRKKKGKTNSHEEQRTSTLQRHYEQSETAVIRRIREVRKIIKSSGC</sequence>
<accession>A0A174CUH2</accession>